<dbReference type="AlphaFoldDB" id="A0A7D7LQE4"/>
<reference evidence="4" key="2">
    <citation type="submission" date="2020-07" db="EMBL/GenBank/DDBJ databases">
        <title>Chryseobacterium sp.cx-624.</title>
        <authorList>
            <person name="Yang C."/>
        </authorList>
    </citation>
    <scope>NUCLEOTIDE SEQUENCE [LARGE SCALE GENOMIC DNA]</scope>
    <source>
        <strain evidence="4">cx-624</strain>
    </source>
</reference>
<reference evidence="3" key="1">
    <citation type="submission" date="2020-07" db="EMBL/GenBank/DDBJ databases">
        <title>Chryseobacterium sp. CX-624.</title>
        <authorList>
            <person name="Yang C."/>
        </authorList>
    </citation>
    <scope>NUCLEOTIDE SEQUENCE</scope>
    <source>
        <strain evidence="3">CX-624</strain>
    </source>
</reference>
<keyword evidence="1" id="KW-0732">Signal</keyword>
<sequence length="150" mass="16351">MKKLFYFFAIFASATAFAQQNSAKSVVLVDGMLASSTLIAQDKKNVQSTNTYKSTNLPQNLKSFESLAANGITAVKVKENYYDKISLKELNQGFKLEGNTPVNFDGNMITNTDLIVLGNVLEHMEVTEVNGKKMITISTTPKATSASALK</sequence>
<evidence type="ECO:0000313" key="5">
    <source>
        <dbReference type="Proteomes" id="UP000539710"/>
    </source>
</evidence>
<dbReference type="RefSeq" id="WP_181886279.1">
    <property type="nucleotide sequence ID" value="NZ_CP059472.1"/>
</dbReference>
<gene>
    <name evidence="3" type="ORF">H1R16_12180</name>
    <name evidence="2" type="ORF">H2507_03280</name>
</gene>
<keyword evidence="5" id="KW-1185">Reference proteome</keyword>
<organism evidence="3 4">
    <name type="scientific">Marnyiella aurantia</name>
    <dbReference type="NCBI Taxonomy" id="2758037"/>
    <lineage>
        <taxon>Bacteria</taxon>
        <taxon>Pseudomonadati</taxon>
        <taxon>Bacteroidota</taxon>
        <taxon>Flavobacteriia</taxon>
        <taxon>Flavobacteriales</taxon>
        <taxon>Weeksellaceae</taxon>
        <taxon>Marnyiella</taxon>
    </lineage>
</organism>
<reference evidence="5" key="3">
    <citation type="submission" date="2020-07" db="EMBL/GenBank/DDBJ databases">
        <title>Flavobacterium sp. xlx-214.</title>
        <authorList>
            <person name="Yang C."/>
        </authorList>
    </citation>
    <scope>NUCLEOTIDE SEQUENCE [LARGE SCALE GENOMIC DNA]</scope>
    <source>
        <strain evidence="5">CX-624</strain>
    </source>
</reference>
<reference evidence="2" key="4">
    <citation type="submission" date="2020-07" db="EMBL/GenBank/DDBJ databases">
        <authorList>
            <person name="Yang C."/>
        </authorList>
    </citation>
    <scope>NUCLEOTIDE SEQUENCE</scope>
    <source>
        <strain evidence="2">Cx-624</strain>
    </source>
</reference>
<dbReference type="Proteomes" id="UP000539710">
    <property type="component" value="Unassembled WGS sequence"/>
</dbReference>
<accession>A0A7D7LQE4</accession>
<name>A0A7D7LQE4_9FLAO</name>
<evidence type="ECO:0000256" key="1">
    <source>
        <dbReference type="SAM" id="SignalP"/>
    </source>
</evidence>
<feature type="chain" id="PRO_5044656219" evidence="1">
    <location>
        <begin position="19"/>
        <end position="150"/>
    </location>
</feature>
<evidence type="ECO:0000313" key="2">
    <source>
        <dbReference type="EMBL" id="MBA5246183.1"/>
    </source>
</evidence>
<dbReference type="Proteomes" id="UP000515349">
    <property type="component" value="Chromosome"/>
</dbReference>
<feature type="signal peptide" evidence="1">
    <location>
        <begin position="1"/>
        <end position="18"/>
    </location>
</feature>
<evidence type="ECO:0000313" key="4">
    <source>
        <dbReference type="Proteomes" id="UP000515349"/>
    </source>
</evidence>
<dbReference type="KEGG" id="cbau:H1R16_12180"/>
<dbReference type="EMBL" id="CP059472">
    <property type="protein sequence ID" value="QMS98434.1"/>
    <property type="molecule type" value="Genomic_DNA"/>
</dbReference>
<protein>
    <submittedName>
        <fullName evidence="3">Uncharacterized protein</fullName>
    </submittedName>
</protein>
<evidence type="ECO:0000313" key="3">
    <source>
        <dbReference type="EMBL" id="QMS98434.1"/>
    </source>
</evidence>
<dbReference type="EMBL" id="JACEUX010000001">
    <property type="protein sequence ID" value="MBA5246183.1"/>
    <property type="molecule type" value="Genomic_DNA"/>
</dbReference>
<proteinExistence type="predicted"/>